<feature type="domain" description="J" evidence="7">
    <location>
        <begin position="4"/>
        <end position="73"/>
    </location>
</feature>
<organism evidence="8 9">
    <name type="scientific">Mytilus galloprovincialis</name>
    <name type="common">Mediterranean mussel</name>
    <dbReference type="NCBI Taxonomy" id="29158"/>
    <lineage>
        <taxon>Eukaryota</taxon>
        <taxon>Metazoa</taxon>
        <taxon>Spiralia</taxon>
        <taxon>Lophotrochozoa</taxon>
        <taxon>Mollusca</taxon>
        <taxon>Bivalvia</taxon>
        <taxon>Autobranchia</taxon>
        <taxon>Pteriomorphia</taxon>
        <taxon>Mytilida</taxon>
        <taxon>Mytiloidea</taxon>
        <taxon>Mytilidae</taxon>
        <taxon>Mytilinae</taxon>
        <taxon>Mytilus</taxon>
    </lineage>
</organism>
<dbReference type="GO" id="GO:0051087">
    <property type="term" value="F:protein-folding chaperone binding"/>
    <property type="evidence" value="ECO:0007669"/>
    <property type="project" value="TreeGrafter"/>
</dbReference>
<evidence type="ECO:0000256" key="4">
    <source>
        <dbReference type="ARBA" id="ARBA00045428"/>
    </source>
</evidence>
<dbReference type="Pfam" id="PF00226">
    <property type="entry name" value="DnaJ"/>
    <property type="match status" value="1"/>
</dbReference>
<evidence type="ECO:0000256" key="3">
    <source>
        <dbReference type="ARBA" id="ARBA00041533"/>
    </source>
</evidence>
<feature type="compositionally biased region" description="Basic and acidic residues" evidence="6">
    <location>
        <begin position="133"/>
        <end position="160"/>
    </location>
</feature>
<dbReference type="SUPFAM" id="SSF46565">
    <property type="entry name" value="Chaperone J-domain"/>
    <property type="match status" value="1"/>
</dbReference>
<dbReference type="SMR" id="A0A3L5TTR9"/>
<dbReference type="PANTHER" id="PTHR44360:SF1">
    <property type="entry name" value="DNAJ HOMOLOG SUBFAMILY B MEMBER 9"/>
    <property type="match status" value="1"/>
</dbReference>
<gene>
    <name evidence="8" type="ORF">AM593_08791</name>
</gene>
<dbReference type="CDD" id="cd06257">
    <property type="entry name" value="DnaJ"/>
    <property type="match status" value="1"/>
</dbReference>
<dbReference type="PROSITE" id="PS50076">
    <property type="entry name" value="DNAJ_2"/>
    <property type="match status" value="1"/>
</dbReference>
<dbReference type="Gene3D" id="1.10.287.110">
    <property type="entry name" value="DnaJ domain"/>
    <property type="match status" value="1"/>
</dbReference>
<dbReference type="GO" id="GO:0051787">
    <property type="term" value="F:misfolded protein binding"/>
    <property type="evidence" value="ECO:0007669"/>
    <property type="project" value="TreeGrafter"/>
</dbReference>
<dbReference type="GO" id="GO:0036503">
    <property type="term" value="P:ERAD pathway"/>
    <property type="evidence" value="ECO:0007669"/>
    <property type="project" value="TreeGrafter"/>
</dbReference>
<dbReference type="AlphaFoldDB" id="A0A3L5TTR9"/>
<evidence type="ECO:0000256" key="6">
    <source>
        <dbReference type="SAM" id="MobiDB-lite"/>
    </source>
</evidence>
<comment type="function">
    <text evidence="4">Co-chaperone for Hsp70 protein HSPA5/BiP that acts as a key repressor of the ERN1/IRE1-mediated unfolded protein response (UPR). J domain-containing co-chaperones stimulate the ATPase activity of Hsp70 proteins and are required for efficient substrate recognition by Hsp70 proteins. In the unstressed endoplasmic reticulum, interacts with the luminal region of ERN1/IRE1 and selectively recruits HSPA5/BiP: HSPA5/BiP disrupts the dimerization of the active ERN1/IRE1 luminal region, thereby inactivating ERN1/IRE1. Also involved in endoplasmic reticulum-associated degradation (ERAD) of misfolded proteins. Required for survival of B-cell progenitors and normal antibody production.</text>
</comment>
<feature type="compositionally biased region" description="Basic and acidic residues" evidence="6">
    <location>
        <begin position="103"/>
        <end position="121"/>
    </location>
</feature>
<dbReference type="InterPro" id="IPR051948">
    <property type="entry name" value="Hsp70_co-chaperone_J-domain"/>
</dbReference>
<dbReference type="PRINTS" id="PR00625">
    <property type="entry name" value="JDOMAIN"/>
</dbReference>
<evidence type="ECO:0000259" key="7">
    <source>
        <dbReference type="PROSITE" id="PS50076"/>
    </source>
</evidence>
<keyword evidence="9" id="KW-1185">Reference proteome</keyword>
<keyword evidence="1" id="KW-0143">Chaperone</keyword>
<evidence type="ECO:0000313" key="8">
    <source>
        <dbReference type="EMBL" id="OPL32927.1"/>
    </source>
</evidence>
<dbReference type="Proteomes" id="UP000266721">
    <property type="component" value="Unassembled WGS sequence"/>
</dbReference>
<comment type="subunit">
    <text evidence="5">Interacts with HSPA5/BiP; interaction is direct. Interacts with ERN1/IRE1 (via the luminal region). Interacts with DERL1.</text>
</comment>
<protein>
    <recommendedName>
        <fullName evidence="2">DnaJ homolog subfamily B member 9</fullName>
    </recommendedName>
    <alternativeName>
        <fullName evidence="3">Endoplasmic reticulum DNA J domain-containing protein 4</fullName>
    </alternativeName>
</protein>
<dbReference type="EMBL" id="KV585927">
    <property type="protein sequence ID" value="OPL32927.1"/>
    <property type="molecule type" value="Genomic_DNA"/>
</dbReference>
<dbReference type="InterPro" id="IPR036869">
    <property type="entry name" value="J_dom_sf"/>
</dbReference>
<name>A0A3L5TTR9_MYTGA</name>
<feature type="region of interest" description="Disordered" evidence="6">
    <location>
        <begin position="76"/>
        <end position="160"/>
    </location>
</feature>
<sequence length="289" mass="34839">MGRNQFAVLGLMPGASGDEIKKAFRSLALQYHPDKNKHAGAEEKFKIMCAAYDFLKDETNRLSHARELRENFDCKRKHRKGHSEKHYTYSSQQETDPFGHSQPFEDRFRPKFDRKGYERTSTDSNSRSRHDRSKQENSGDQKSENKRRDSQRKNRTDNEEFYQRDHKRFIPGFIFEDFFSIFSEPFKSFEQDFGPFRQRRSPFNVFHNSHFEEPLFDRHFEEHFHVFQEFEKEPMAHSFGPSNIEDMMNDFEPFADVGRDRAHSRRRYKPARRNYTSFHYRGDPFRETL</sequence>
<evidence type="ECO:0000313" key="9">
    <source>
        <dbReference type="Proteomes" id="UP000266721"/>
    </source>
</evidence>
<comment type="caution">
    <text evidence="8">The sequence shown here is derived from an EMBL/GenBank/DDBJ whole genome shotgun (WGS) entry which is preliminary data.</text>
</comment>
<evidence type="ECO:0000256" key="5">
    <source>
        <dbReference type="ARBA" id="ARBA00046365"/>
    </source>
</evidence>
<accession>A0A3L5TTR9</accession>
<reference evidence="8 9" key="1">
    <citation type="journal article" date="2016" name="PLoS ONE">
        <title>A First Insight into the Genome of the Filter-Feeder Mussel Mytilus galloprovincialis.</title>
        <authorList>
            <person name="Murgarella M."/>
            <person name="Puiu D."/>
            <person name="Novoa B."/>
            <person name="Figueras A."/>
            <person name="Posada D."/>
            <person name="Canchaya C."/>
        </authorList>
    </citation>
    <scope>NUCLEOTIDE SEQUENCE [LARGE SCALE GENOMIC DNA]</scope>
    <source>
        <tissue evidence="8">Muscle</tissue>
    </source>
</reference>
<dbReference type="PANTHER" id="PTHR44360">
    <property type="entry name" value="DNAJ HOMOLOG SUBFAMILY B MEMBER 9"/>
    <property type="match status" value="1"/>
</dbReference>
<dbReference type="InterPro" id="IPR001623">
    <property type="entry name" value="DnaJ_domain"/>
</dbReference>
<dbReference type="SMART" id="SM00271">
    <property type="entry name" value="DnaJ"/>
    <property type="match status" value="1"/>
</dbReference>
<proteinExistence type="predicted"/>
<dbReference type="GO" id="GO:0005783">
    <property type="term" value="C:endoplasmic reticulum"/>
    <property type="evidence" value="ECO:0007669"/>
    <property type="project" value="TreeGrafter"/>
</dbReference>
<feature type="non-terminal residue" evidence="8">
    <location>
        <position position="1"/>
    </location>
</feature>
<evidence type="ECO:0000256" key="2">
    <source>
        <dbReference type="ARBA" id="ARBA00040158"/>
    </source>
</evidence>
<evidence type="ECO:0000256" key="1">
    <source>
        <dbReference type="ARBA" id="ARBA00023186"/>
    </source>
</evidence>